<protein>
    <recommendedName>
        <fullName evidence="2">HTH tetR-type domain-containing protein</fullName>
    </recommendedName>
</protein>
<dbReference type="InterPro" id="IPR009057">
    <property type="entry name" value="Homeodomain-like_sf"/>
</dbReference>
<gene>
    <name evidence="3" type="ORF">AKG39_16445</name>
</gene>
<keyword evidence="4" id="KW-1185">Reference proteome</keyword>
<evidence type="ECO:0000259" key="2">
    <source>
        <dbReference type="Pfam" id="PF00440"/>
    </source>
</evidence>
<evidence type="ECO:0000313" key="4">
    <source>
        <dbReference type="Proteomes" id="UP000036873"/>
    </source>
</evidence>
<organism evidence="3 4">
    <name type="scientific">Acetobacterium bakii</name>
    <dbReference type="NCBI Taxonomy" id="52689"/>
    <lineage>
        <taxon>Bacteria</taxon>
        <taxon>Bacillati</taxon>
        <taxon>Bacillota</taxon>
        <taxon>Clostridia</taxon>
        <taxon>Eubacteriales</taxon>
        <taxon>Eubacteriaceae</taxon>
        <taxon>Acetobacterium</taxon>
    </lineage>
</organism>
<accession>A0A0L6TX49</accession>
<evidence type="ECO:0000313" key="3">
    <source>
        <dbReference type="EMBL" id="KNZ40657.1"/>
    </source>
</evidence>
<proteinExistence type="predicted"/>
<dbReference type="Proteomes" id="UP000036873">
    <property type="component" value="Unassembled WGS sequence"/>
</dbReference>
<evidence type="ECO:0000256" key="1">
    <source>
        <dbReference type="ARBA" id="ARBA00023125"/>
    </source>
</evidence>
<keyword evidence="1" id="KW-0238">DNA-binding</keyword>
<dbReference type="GO" id="GO:0003677">
    <property type="term" value="F:DNA binding"/>
    <property type="evidence" value="ECO:0007669"/>
    <property type="project" value="UniProtKB-KW"/>
</dbReference>
<comment type="caution">
    <text evidence="3">The sequence shown here is derived from an EMBL/GenBank/DDBJ whole genome shotgun (WGS) entry which is preliminary data.</text>
</comment>
<reference evidence="4" key="1">
    <citation type="submission" date="2015-07" db="EMBL/GenBank/DDBJ databases">
        <title>Draft genome sequence of Acetobacterium bakii DSM 8293, a potential psychrophilic chemical producer through syngas fermentation.</title>
        <authorList>
            <person name="Song Y."/>
            <person name="Hwang S."/>
            <person name="Cho B.-K."/>
        </authorList>
    </citation>
    <scope>NUCLEOTIDE SEQUENCE [LARGE SCALE GENOMIC DNA]</scope>
    <source>
        <strain evidence="4">DSM 8239</strain>
    </source>
</reference>
<name>A0A0L6TX49_9FIRM</name>
<dbReference type="AlphaFoldDB" id="A0A0L6TX49"/>
<dbReference type="Pfam" id="PF00440">
    <property type="entry name" value="TetR_N"/>
    <property type="match status" value="1"/>
</dbReference>
<dbReference type="Gene3D" id="1.10.357.10">
    <property type="entry name" value="Tetracycline Repressor, domain 2"/>
    <property type="match status" value="1"/>
</dbReference>
<dbReference type="SUPFAM" id="SSF46689">
    <property type="entry name" value="Homeodomain-like"/>
    <property type="match status" value="1"/>
</dbReference>
<dbReference type="STRING" id="52689.AKG39_16445"/>
<sequence>MYLNFYKLDKEKQKRIINSALQVFAINDFKHASTDDIAARAKISKGSLFQHLSMSAMYEQLLRIYDFYKRAVYKDEYLLGEQHDEI</sequence>
<dbReference type="InterPro" id="IPR001647">
    <property type="entry name" value="HTH_TetR"/>
</dbReference>
<dbReference type="OrthoDB" id="9780939at2"/>
<dbReference type="EMBL" id="LGYO01000047">
    <property type="protein sequence ID" value="KNZ40657.1"/>
    <property type="molecule type" value="Genomic_DNA"/>
</dbReference>
<feature type="domain" description="HTH tetR-type" evidence="2">
    <location>
        <begin position="16"/>
        <end position="51"/>
    </location>
</feature>
<dbReference type="RefSeq" id="WP_050741498.1">
    <property type="nucleotide sequence ID" value="NZ_LGYO01000047.1"/>
</dbReference>